<name>A0A9P5WXY4_9AGAR</name>
<proteinExistence type="predicted"/>
<organism evidence="1 2">
    <name type="scientific">Macrolepiota fuliginosa MF-IS2</name>
    <dbReference type="NCBI Taxonomy" id="1400762"/>
    <lineage>
        <taxon>Eukaryota</taxon>
        <taxon>Fungi</taxon>
        <taxon>Dikarya</taxon>
        <taxon>Basidiomycota</taxon>
        <taxon>Agaricomycotina</taxon>
        <taxon>Agaricomycetes</taxon>
        <taxon>Agaricomycetidae</taxon>
        <taxon>Agaricales</taxon>
        <taxon>Agaricineae</taxon>
        <taxon>Agaricaceae</taxon>
        <taxon>Macrolepiota</taxon>
    </lineage>
</organism>
<accession>A0A9P5WXY4</accession>
<dbReference type="OrthoDB" id="3257713at2759"/>
<evidence type="ECO:0000313" key="1">
    <source>
        <dbReference type="EMBL" id="KAF9440522.1"/>
    </source>
</evidence>
<evidence type="ECO:0000313" key="2">
    <source>
        <dbReference type="Proteomes" id="UP000807342"/>
    </source>
</evidence>
<evidence type="ECO:0008006" key="3">
    <source>
        <dbReference type="Google" id="ProtNLM"/>
    </source>
</evidence>
<dbReference type="EMBL" id="MU152463">
    <property type="protein sequence ID" value="KAF9440522.1"/>
    <property type="molecule type" value="Genomic_DNA"/>
</dbReference>
<dbReference type="AlphaFoldDB" id="A0A9P5WXY4"/>
<gene>
    <name evidence="1" type="ORF">P691DRAFT_767651</name>
</gene>
<comment type="caution">
    <text evidence="1">The sequence shown here is derived from an EMBL/GenBank/DDBJ whole genome shotgun (WGS) entry which is preliminary data.</text>
</comment>
<dbReference type="SUPFAM" id="SSF53098">
    <property type="entry name" value="Ribonuclease H-like"/>
    <property type="match status" value="1"/>
</dbReference>
<protein>
    <recommendedName>
        <fullName evidence="3">DUF659 domain-containing protein</fullName>
    </recommendedName>
</protein>
<dbReference type="Proteomes" id="UP000807342">
    <property type="component" value="Unassembled WGS sequence"/>
</dbReference>
<reference evidence="1" key="1">
    <citation type="submission" date="2020-11" db="EMBL/GenBank/DDBJ databases">
        <authorList>
            <consortium name="DOE Joint Genome Institute"/>
            <person name="Ahrendt S."/>
            <person name="Riley R."/>
            <person name="Andreopoulos W."/>
            <person name="Labutti K."/>
            <person name="Pangilinan J."/>
            <person name="Ruiz-Duenas F.J."/>
            <person name="Barrasa J.M."/>
            <person name="Sanchez-Garcia M."/>
            <person name="Camarero S."/>
            <person name="Miyauchi S."/>
            <person name="Serrano A."/>
            <person name="Linde D."/>
            <person name="Babiker R."/>
            <person name="Drula E."/>
            <person name="Ayuso-Fernandez I."/>
            <person name="Pacheco R."/>
            <person name="Padilla G."/>
            <person name="Ferreira P."/>
            <person name="Barriuso J."/>
            <person name="Kellner H."/>
            <person name="Castanera R."/>
            <person name="Alfaro M."/>
            <person name="Ramirez L."/>
            <person name="Pisabarro A.G."/>
            <person name="Kuo A."/>
            <person name="Tritt A."/>
            <person name="Lipzen A."/>
            <person name="He G."/>
            <person name="Yan M."/>
            <person name="Ng V."/>
            <person name="Cullen D."/>
            <person name="Martin F."/>
            <person name="Rosso M.-N."/>
            <person name="Henrissat B."/>
            <person name="Hibbett D."/>
            <person name="Martinez A.T."/>
            <person name="Grigoriev I.V."/>
        </authorList>
    </citation>
    <scope>NUCLEOTIDE SEQUENCE</scope>
    <source>
        <strain evidence="1">MF-IS2</strain>
    </source>
</reference>
<sequence length="109" mass="12509">MTFFTTTTERKTAENLFREMCTTIEKVEKKWNAKVIAFTTDASGESQKAQQLLKEKYPFMVTPDCYAHQINLIVGDYFKTKQIEFFDAASKANDLIAWLQSKTVVLGLI</sequence>
<keyword evidence="2" id="KW-1185">Reference proteome</keyword>
<dbReference type="InterPro" id="IPR012337">
    <property type="entry name" value="RNaseH-like_sf"/>
</dbReference>